<reference evidence="2 3" key="1">
    <citation type="journal article" date="2012" name="J. Bacteriol.">
        <title>Complete genome sequence of phototrophic betaproteobacterium Rubrivivax gelatinosus IL144.</title>
        <authorList>
            <person name="Nagashima S."/>
            <person name="Kamimura A."/>
            <person name="Shimizu T."/>
            <person name="Nakamura-isaki S."/>
            <person name="Aono E."/>
            <person name="Sakamoto K."/>
            <person name="Ichikawa N."/>
            <person name="Nakazawa H."/>
            <person name="Sekine M."/>
            <person name="Yamazaki S."/>
            <person name="Fujita N."/>
            <person name="Shimada K."/>
            <person name="Hanada S."/>
            <person name="Nagashima K.V.P."/>
        </authorList>
    </citation>
    <scope>NUCLEOTIDE SEQUENCE [LARGE SCALE GENOMIC DNA]</scope>
    <source>
        <strain evidence="3">NBRC 100245 / IL144</strain>
    </source>
</reference>
<evidence type="ECO:0000256" key="1">
    <source>
        <dbReference type="SAM" id="MobiDB-lite"/>
    </source>
</evidence>
<dbReference type="AlphaFoldDB" id="I0HQ27"/>
<organism evidence="2 3">
    <name type="scientific">Rubrivivax gelatinosus (strain NBRC 100245 / IL144)</name>
    <dbReference type="NCBI Taxonomy" id="983917"/>
    <lineage>
        <taxon>Bacteria</taxon>
        <taxon>Pseudomonadati</taxon>
        <taxon>Pseudomonadota</taxon>
        <taxon>Betaproteobacteria</taxon>
        <taxon>Burkholderiales</taxon>
        <taxon>Sphaerotilaceae</taxon>
        <taxon>Rubrivivax</taxon>
    </lineage>
</organism>
<dbReference type="EMBL" id="AP012320">
    <property type="protein sequence ID" value="BAL95114.1"/>
    <property type="molecule type" value="Genomic_DNA"/>
</dbReference>
<name>I0HQ27_RUBGI</name>
<sequence>MRKRFFGVQISPSRSQAQRFGTADGVIARSPSGVVRGPLHSKSSAAAGYNSF</sequence>
<gene>
    <name evidence="2" type="ordered locus">RGE_17730</name>
</gene>
<evidence type="ECO:0000313" key="3">
    <source>
        <dbReference type="Proteomes" id="UP000007883"/>
    </source>
</evidence>
<protein>
    <submittedName>
        <fullName evidence="2">Uncharacterized protein</fullName>
    </submittedName>
</protein>
<dbReference type="KEGG" id="rge:RGE_17730"/>
<dbReference type="Proteomes" id="UP000007883">
    <property type="component" value="Chromosome"/>
</dbReference>
<feature type="region of interest" description="Disordered" evidence="1">
    <location>
        <begin position="31"/>
        <end position="52"/>
    </location>
</feature>
<keyword evidence="3" id="KW-1185">Reference proteome</keyword>
<evidence type="ECO:0000313" key="2">
    <source>
        <dbReference type="EMBL" id="BAL95114.1"/>
    </source>
</evidence>
<accession>I0HQ27</accession>
<dbReference type="STRING" id="983917.RGE_17730"/>
<proteinExistence type="predicted"/>
<dbReference type="HOGENOM" id="CLU_3084381_0_0_4"/>